<feature type="compositionally biased region" description="Low complexity" evidence="2">
    <location>
        <begin position="103"/>
        <end position="114"/>
    </location>
</feature>
<feature type="compositionally biased region" description="Polar residues" evidence="2">
    <location>
        <begin position="136"/>
        <end position="152"/>
    </location>
</feature>
<dbReference type="Proteomes" id="UP000036681">
    <property type="component" value="Unplaced"/>
</dbReference>
<name>A0A0M3HSD5_ASCLU</name>
<feature type="coiled-coil region" evidence="1">
    <location>
        <begin position="19"/>
        <end position="46"/>
    </location>
</feature>
<evidence type="ECO:0000313" key="3">
    <source>
        <dbReference type="Proteomes" id="UP000036681"/>
    </source>
</evidence>
<evidence type="ECO:0000256" key="2">
    <source>
        <dbReference type="SAM" id="MobiDB-lite"/>
    </source>
</evidence>
<protein>
    <submittedName>
        <fullName evidence="4">Uncharacterized protein</fullName>
    </submittedName>
</protein>
<feature type="compositionally biased region" description="Low complexity" evidence="2">
    <location>
        <begin position="123"/>
        <end position="135"/>
    </location>
</feature>
<reference evidence="4" key="1">
    <citation type="submission" date="2017-02" db="UniProtKB">
        <authorList>
            <consortium name="WormBaseParasite"/>
        </authorList>
    </citation>
    <scope>IDENTIFICATION</scope>
</reference>
<keyword evidence="1" id="KW-0175">Coiled coil</keyword>
<evidence type="ECO:0000256" key="1">
    <source>
        <dbReference type="SAM" id="Coils"/>
    </source>
</evidence>
<evidence type="ECO:0000313" key="4">
    <source>
        <dbReference type="WBParaSite" id="ALUE_0000536301-mRNA-1"/>
    </source>
</evidence>
<dbReference type="AlphaFoldDB" id="A0A0M3HSD5"/>
<proteinExistence type="predicted"/>
<accession>A0A0M3HSD5</accession>
<dbReference type="WBParaSite" id="ALUE_0000536301-mRNA-1">
    <property type="protein sequence ID" value="ALUE_0000536301-mRNA-1"/>
    <property type="gene ID" value="ALUE_0000536301"/>
</dbReference>
<keyword evidence="3" id="KW-1185">Reference proteome</keyword>
<organism evidence="3 4">
    <name type="scientific">Ascaris lumbricoides</name>
    <name type="common">Giant roundworm</name>
    <dbReference type="NCBI Taxonomy" id="6252"/>
    <lineage>
        <taxon>Eukaryota</taxon>
        <taxon>Metazoa</taxon>
        <taxon>Ecdysozoa</taxon>
        <taxon>Nematoda</taxon>
        <taxon>Chromadorea</taxon>
        <taxon>Rhabditida</taxon>
        <taxon>Spirurina</taxon>
        <taxon>Ascaridomorpha</taxon>
        <taxon>Ascaridoidea</taxon>
        <taxon>Ascarididae</taxon>
        <taxon>Ascaris</taxon>
    </lineage>
</organism>
<feature type="region of interest" description="Disordered" evidence="2">
    <location>
        <begin position="90"/>
        <end position="170"/>
    </location>
</feature>
<feature type="compositionally biased region" description="Polar residues" evidence="2">
    <location>
        <begin position="161"/>
        <end position="170"/>
    </location>
</feature>
<sequence length="170" mass="18264">MDVSLDRKATCVSLERKCIVSDEKSIAASEAKMAQIEEQIESINYSARDHDADVFNSRSARKQFRDEMDATVDCMSVIASYMGNGLFDSWSGARPSNSGNPFEKSSVSVIEKSSAVGTNPFERSSSVSSSTRSSSKTGITLTAASIAKSTNPFDEEDDEPASTNPFGSGF</sequence>